<dbReference type="EMBL" id="MU128972">
    <property type="protein sequence ID" value="KAF9513454.1"/>
    <property type="molecule type" value="Genomic_DNA"/>
</dbReference>
<feature type="compositionally biased region" description="Basic and acidic residues" evidence="13">
    <location>
        <begin position="322"/>
        <end position="331"/>
    </location>
</feature>
<dbReference type="AlphaFoldDB" id="A0A9P6AWR6"/>
<dbReference type="FunFam" id="3.40.190.10:FF:000086">
    <property type="entry name" value="Probable porphobilinogen deaminase"/>
    <property type="match status" value="1"/>
</dbReference>
<dbReference type="Proteomes" id="UP000886523">
    <property type="component" value="Unassembled WGS sequence"/>
</dbReference>
<evidence type="ECO:0000259" key="14">
    <source>
        <dbReference type="Pfam" id="PF01379"/>
    </source>
</evidence>
<dbReference type="PANTHER" id="PTHR11557">
    <property type="entry name" value="PORPHOBILINOGEN DEAMINASE"/>
    <property type="match status" value="1"/>
</dbReference>
<dbReference type="FunFam" id="3.40.190.10:FF:000005">
    <property type="entry name" value="Porphobilinogen deaminase"/>
    <property type="match status" value="1"/>
</dbReference>
<evidence type="ECO:0000256" key="10">
    <source>
        <dbReference type="ARBA" id="ARBA00030685"/>
    </source>
</evidence>
<evidence type="ECO:0000256" key="7">
    <source>
        <dbReference type="ARBA" id="ARBA00022679"/>
    </source>
</evidence>
<evidence type="ECO:0000256" key="11">
    <source>
        <dbReference type="ARBA" id="ARBA00033064"/>
    </source>
</evidence>
<dbReference type="SUPFAM" id="SSF53850">
    <property type="entry name" value="Periplasmic binding protein-like II"/>
    <property type="match status" value="1"/>
</dbReference>
<dbReference type="Gene3D" id="3.30.160.40">
    <property type="entry name" value="Porphobilinogen deaminase, C-terminal domain"/>
    <property type="match status" value="1"/>
</dbReference>
<dbReference type="GO" id="GO:0004418">
    <property type="term" value="F:hydroxymethylbilane synthase activity"/>
    <property type="evidence" value="ECO:0007669"/>
    <property type="project" value="UniProtKB-EC"/>
</dbReference>
<feature type="region of interest" description="Disordered" evidence="13">
    <location>
        <begin position="322"/>
        <end position="343"/>
    </location>
</feature>
<name>A0A9P6AWR6_9AGAM</name>
<dbReference type="Pfam" id="PF01379">
    <property type="entry name" value="Porphobil_deam"/>
    <property type="match status" value="1"/>
</dbReference>
<dbReference type="CDD" id="cd13645">
    <property type="entry name" value="PBP2_HuPBGD_like"/>
    <property type="match status" value="1"/>
</dbReference>
<keyword evidence="9" id="KW-0627">Porphyrin biosynthesis</keyword>
<dbReference type="PRINTS" id="PR00151">
    <property type="entry name" value="PORPHBDMNASE"/>
</dbReference>
<evidence type="ECO:0000256" key="4">
    <source>
        <dbReference type="ARBA" id="ARBA00005638"/>
    </source>
</evidence>
<accession>A0A9P6AWR6</accession>
<dbReference type="InterPro" id="IPR000860">
    <property type="entry name" value="HemC"/>
</dbReference>
<sequence length="385" mass="41464">MPRTFTLGSRASKLAQIQTLIVRDALQTAHPDDEFNLSFMTTGGDKNQAEALYLLGGKSLWTEELEEALLKGDIDIIVHSLKDVPTVLPEGCEIGAIMQRENPCDSLVVKKGLPYKSLEELPDGSIVGTSSVRRVAQLRRAFPTLVFADVRGNLNTRLAKLDRPDGEYAAIVLARAGLVRLDMEERITSDISPPTLYHAVGQGALGIEIRSDDIEVKGLLASLSHRETELRCRAERACLRVLEGGCSVPVGVASHVASGSVLSLTGTVTSLTGNPHVVHTLSAQVLTFEDAEGLGADVGHALIENGAKAVLEEVSLSREAKVKRDENKAAETGRQATTAGSVDARPIISGSHIDSFLNPKIELSPMFMVCRSELRKDFPGAWPME</sequence>
<evidence type="ECO:0000256" key="2">
    <source>
        <dbReference type="ARBA" id="ARBA00002869"/>
    </source>
</evidence>
<feature type="domain" description="Porphobilinogen deaminase N-terminal" evidence="14">
    <location>
        <begin position="6"/>
        <end position="216"/>
    </location>
</feature>
<comment type="function">
    <text evidence="2">Tetrapolymerization of the monopyrrole PBG into the hydroxymethylbilane pre-uroporphyrinogen in several discrete steps.</text>
</comment>
<dbReference type="InterPro" id="IPR022417">
    <property type="entry name" value="Porphobilin_deaminase_N"/>
</dbReference>
<dbReference type="InterPro" id="IPR036803">
    <property type="entry name" value="Porphobilinogen_deaminase_C_sf"/>
</dbReference>
<dbReference type="Gene3D" id="3.40.190.10">
    <property type="entry name" value="Periplasmic binding protein-like II"/>
    <property type="match status" value="2"/>
</dbReference>
<evidence type="ECO:0000313" key="17">
    <source>
        <dbReference type="Proteomes" id="UP000886523"/>
    </source>
</evidence>
<comment type="caution">
    <text evidence="16">The sequence shown here is derived from an EMBL/GenBank/DDBJ whole genome shotgun (WGS) entry which is preliminary data.</text>
</comment>
<evidence type="ECO:0000256" key="5">
    <source>
        <dbReference type="ARBA" id="ARBA00012655"/>
    </source>
</evidence>
<evidence type="ECO:0000256" key="1">
    <source>
        <dbReference type="ARBA" id="ARBA00001916"/>
    </source>
</evidence>
<comment type="cofactor">
    <cofactor evidence="1">
        <name>dipyrromethane</name>
        <dbReference type="ChEBI" id="CHEBI:60342"/>
    </cofactor>
</comment>
<dbReference type="GO" id="GO:0006783">
    <property type="term" value="P:heme biosynthetic process"/>
    <property type="evidence" value="ECO:0007669"/>
    <property type="project" value="UniProtKB-KW"/>
</dbReference>
<dbReference type="PANTHER" id="PTHR11557:SF0">
    <property type="entry name" value="PORPHOBILINOGEN DEAMINASE"/>
    <property type="match status" value="1"/>
</dbReference>
<evidence type="ECO:0000313" key="16">
    <source>
        <dbReference type="EMBL" id="KAF9513454.1"/>
    </source>
</evidence>
<evidence type="ECO:0000256" key="8">
    <source>
        <dbReference type="ARBA" id="ARBA00023133"/>
    </source>
</evidence>
<proteinExistence type="inferred from homology"/>
<dbReference type="OrthoDB" id="564646at2759"/>
<reference evidence="16" key="1">
    <citation type="journal article" date="2020" name="Nat. Commun.">
        <title>Large-scale genome sequencing of mycorrhizal fungi provides insights into the early evolution of symbiotic traits.</title>
        <authorList>
            <person name="Miyauchi S."/>
            <person name="Kiss E."/>
            <person name="Kuo A."/>
            <person name="Drula E."/>
            <person name="Kohler A."/>
            <person name="Sanchez-Garcia M."/>
            <person name="Morin E."/>
            <person name="Andreopoulos B."/>
            <person name="Barry K.W."/>
            <person name="Bonito G."/>
            <person name="Buee M."/>
            <person name="Carver A."/>
            <person name="Chen C."/>
            <person name="Cichocki N."/>
            <person name="Clum A."/>
            <person name="Culley D."/>
            <person name="Crous P.W."/>
            <person name="Fauchery L."/>
            <person name="Girlanda M."/>
            <person name="Hayes R.D."/>
            <person name="Keri Z."/>
            <person name="LaButti K."/>
            <person name="Lipzen A."/>
            <person name="Lombard V."/>
            <person name="Magnuson J."/>
            <person name="Maillard F."/>
            <person name="Murat C."/>
            <person name="Nolan M."/>
            <person name="Ohm R.A."/>
            <person name="Pangilinan J."/>
            <person name="Pereira M.F."/>
            <person name="Perotto S."/>
            <person name="Peter M."/>
            <person name="Pfister S."/>
            <person name="Riley R."/>
            <person name="Sitrit Y."/>
            <person name="Stielow J.B."/>
            <person name="Szollosi G."/>
            <person name="Zifcakova L."/>
            <person name="Stursova M."/>
            <person name="Spatafora J.W."/>
            <person name="Tedersoo L."/>
            <person name="Vaario L.M."/>
            <person name="Yamada A."/>
            <person name="Yan M."/>
            <person name="Wang P."/>
            <person name="Xu J."/>
            <person name="Bruns T."/>
            <person name="Baldrian P."/>
            <person name="Vilgalys R."/>
            <person name="Dunand C."/>
            <person name="Henrissat B."/>
            <person name="Grigoriev I.V."/>
            <person name="Hibbett D."/>
            <person name="Nagy L.G."/>
            <person name="Martin F.M."/>
        </authorList>
    </citation>
    <scope>NUCLEOTIDE SEQUENCE</scope>
    <source>
        <strain evidence="16">UP504</strain>
    </source>
</reference>
<gene>
    <name evidence="16" type="ORF">BS47DRAFT_1376723</name>
</gene>
<evidence type="ECO:0000256" key="9">
    <source>
        <dbReference type="ARBA" id="ARBA00023244"/>
    </source>
</evidence>
<dbReference type="NCBIfam" id="TIGR00212">
    <property type="entry name" value="hemC"/>
    <property type="match status" value="1"/>
</dbReference>
<evidence type="ECO:0000256" key="3">
    <source>
        <dbReference type="ARBA" id="ARBA00004735"/>
    </source>
</evidence>
<feature type="domain" description="Porphobilinogen deaminase C-terminal" evidence="15">
    <location>
        <begin position="230"/>
        <end position="303"/>
    </location>
</feature>
<keyword evidence="17" id="KW-1185">Reference proteome</keyword>
<keyword evidence="7" id="KW-0808">Transferase</keyword>
<dbReference type="InterPro" id="IPR022418">
    <property type="entry name" value="Porphobilinogen_deaminase_C"/>
</dbReference>
<evidence type="ECO:0000256" key="12">
    <source>
        <dbReference type="ARBA" id="ARBA00048169"/>
    </source>
</evidence>
<dbReference type="GO" id="GO:0005737">
    <property type="term" value="C:cytoplasm"/>
    <property type="evidence" value="ECO:0007669"/>
    <property type="project" value="TreeGrafter"/>
</dbReference>
<keyword evidence="8" id="KW-0350">Heme biosynthesis</keyword>
<comment type="catalytic activity">
    <reaction evidence="12">
        <text>4 porphobilinogen + H2O = hydroxymethylbilane + 4 NH4(+)</text>
        <dbReference type="Rhea" id="RHEA:13185"/>
        <dbReference type="ChEBI" id="CHEBI:15377"/>
        <dbReference type="ChEBI" id="CHEBI:28938"/>
        <dbReference type="ChEBI" id="CHEBI:57845"/>
        <dbReference type="ChEBI" id="CHEBI:58126"/>
        <dbReference type="EC" id="2.5.1.61"/>
    </reaction>
</comment>
<dbReference type="EC" id="2.5.1.61" evidence="5"/>
<evidence type="ECO:0000259" key="15">
    <source>
        <dbReference type="Pfam" id="PF03900"/>
    </source>
</evidence>
<dbReference type="SUPFAM" id="SSF54782">
    <property type="entry name" value="Porphobilinogen deaminase (hydroxymethylbilane synthase), C-terminal domain"/>
    <property type="match status" value="1"/>
</dbReference>
<evidence type="ECO:0000256" key="6">
    <source>
        <dbReference type="ARBA" id="ARBA00016519"/>
    </source>
</evidence>
<organism evidence="16 17">
    <name type="scientific">Hydnum rufescens UP504</name>
    <dbReference type="NCBI Taxonomy" id="1448309"/>
    <lineage>
        <taxon>Eukaryota</taxon>
        <taxon>Fungi</taxon>
        <taxon>Dikarya</taxon>
        <taxon>Basidiomycota</taxon>
        <taxon>Agaricomycotina</taxon>
        <taxon>Agaricomycetes</taxon>
        <taxon>Cantharellales</taxon>
        <taxon>Hydnaceae</taxon>
        <taxon>Hydnum</taxon>
    </lineage>
</organism>
<protein>
    <recommendedName>
        <fullName evidence="6">Porphobilinogen deaminase</fullName>
        <ecNumber evidence="5">2.5.1.61</ecNumber>
    </recommendedName>
    <alternativeName>
        <fullName evidence="11">Hydroxymethylbilane synthase</fullName>
    </alternativeName>
    <alternativeName>
        <fullName evidence="10">Pre-uroporphyrinogen synthase</fullName>
    </alternativeName>
</protein>
<dbReference type="Pfam" id="PF03900">
    <property type="entry name" value="Porphobil_deamC"/>
    <property type="match status" value="1"/>
</dbReference>
<evidence type="ECO:0000256" key="13">
    <source>
        <dbReference type="SAM" id="MobiDB-lite"/>
    </source>
</evidence>
<comment type="pathway">
    <text evidence="3">Porphyrin-containing compound metabolism; protoporphyrin-IX biosynthesis; coproporphyrinogen-III from 5-aminolevulinate: step 2/4.</text>
</comment>
<comment type="similarity">
    <text evidence="4">Belongs to the HMBS family.</text>
</comment>